<name>A0A1H3FAP8_9RHOB</name>
<dbReference type="Pfam" id="PF02518">
    <property type="entry name" value="HATPase_c"/>
    <property type="match status" value="1"/>
</dbReference>
<dbReference type="EC" id="2.7.13.3" evidence="2"/>
<dbReference type="InterPro" id="IPR035965">
    <property type="entry name" value="PAS-like_dom_sf"/>
</dbReference>
<evidence type="ECO:0000313" key="10">
    <source>
        <dbReference type="Proteomes" id="UP000199541"/>
    </source>
</evidence>
<dbReference type="SUPFAM" id="SSF55785">
    <property type="entry name" value="PYP-like sensor domain (PAS domain)"/>
    <property type="match status" value="2"/>
</dbReference>
<dbReference type="InterPro" id="IPR005467">
    <property type="entry name" value="His_kinase_dom"/>
</dbReference>
<keyword evidence="10" id="KW-1185">Reference proteome</keyword>
<proteinExistence type="predicted"/>
<comment type="catalytic activity">
    <reaction evidence="1">
        <text>ATP + protein L-histidine = ADP + protein N-phospho-L-histidine.</text>
        <dbReference type="EC" id="2.7.13.3"/>
    </reaction>
</comment>
<keyword evidence="5" id="KW-0547">Nucleotide-binding</keyword>
<keyword evidence="6 9" id="KW-0418">Kinase</keyword>
<dbReference type="GO" id="GO:0016301">
    <property type="term" value="F:kinase activity"/>
    <property type="evidence" value="ECO:0007669"/>
    <property type="project" value="UniProtKB-KW"/>
</dbReference>
<dbReference type="CDD" id="cd00130">
    <property type="entry name" value="PAS"/>
    <property type="match status" value="1"/>
</dbReference>
<dbReference type="Proteomes" id="UP000199541">
    <property type="component" value="Unassembled WGS sequence"/>
</dbReference>
<dbReference type="Gene3D" id="3.30.450.20">
    <property type="entry name" value="PAS domain"/>
    <property type="match status" value="2"/>
</dbReference>
<organism evidence="9 10">
    <name type="scientific">Allgaiera indica</name>
    <dbReference type="NCBI Taxonomy" id="765699"/>
    <lineage>
        <taxon>Bacteria</taxon>
        <taxon>Pseudomonadati</taxon>
        <taxon>Pseudomonadota</taxon>
        <taxon>Alphaproteobacteria</taxon>
        <taxon>Rhodobacterales</taxon>
        <taxon>Paracoccaceae</taxon>
        <taxon>Allgaiera</taxon>
    </lineage>
</organism>
<feature type="domain" description="Histidine kinase" evidence="8">
    <location>
        <begin position="314"/>
        <end position="503"/>
    </location>
</feature>
<evidence type="ECO:0000256" key="6">
    <source>
        <dbReference type="ARBA" id="ARBA00022777"/>
    </source>
</evidence>
<dbReference type="SUPFAM" id="SSF55874">
    <property type="entry name" value="ATPase domain of HSP90 chaperone/DNA topoisomerase II/histidine kinase"/>
    <property type="match status" value="1"/>
</dbReference>
<evidence type="ECO:0000256" key="1">
    <source>
        <dbReference type="ARBA" id="ARBA00000085"/>
    </source>
</evidence>
<dbReference type="InterPro" id="IPR011495">
    <property type="entry name" value="Sig_transdc_His_kin_sub2_dim/P"/>
</dbReference>
<dbReference type="InterPro" id="IPR013656">
    <property type="entry name" value="PAS_4"/>
</dbReference>
<keyword evidence="7" id="KW-0067">ATP-binding</keyword>
<keyword evidence="4" id="KW-0808">Transferase</keyword>
<evidence type="ECO:0000256" key="7">
    <source>
        <dbReference type="ARBA" id="ARBA00022840"/>
    </source>
</evidence>
<evidence type="ECO:0000256" key="5">
    <source>
        <dbReference type="ARBA" id="ARBA00022741"/>
    </source>
</evidence>
<evidence type="ECO:0000313" key="9">
    <source>
        <dbReference type="EMBL" id="SDX87209.1"/>
    </source>
</evidence>
<dbReference type="PROSITE" id="PS51257">
    <property type="entry name" value="PROKAR_LIPOPROTEIN"/>
    <property type="match status" value="1"/>
</dbReference>
<dbReference type="PANTHER" id="PTHR41523:SF8">
    <property type="entry name" value="ETHYLENE RESPONSE SENSOR PROTEIN"/>
    <property type="match status" value="1"/>
</dbReference>
<dbReference type="Gene3D" id="3.30.565.10">
    <property type="entry name" value="Histidine kinase-like ATPase, C-terminal domain"/>
    <property type="match status" value="1"/>
</dbReference>
<dbReference type="Pfam" id="PF08448">
    <property type="entry name" value="PAS_4"/>
    <property type="match status" value="2"/>
</dbReference>
<dbReference type="InterPro" id="IPR036890">
    <property type="entry name" value="HATPase_C_sf"/>
</dbReference>
<evidence type="ECO:0000256" key="3">
    <source>
        <dbReference type="ARBA" id="ARBA00022553"/>
    </source>
</evidence>
<evidence type="ECO:0000256" key="4">
    <source>
        <dbReference type="ARBA" id="ARBA00022679"/>
    </source>
</evidence>
<dbReference type="InterPro" id="IPR003594">
    <property type="entry name" value="HATPase_dom"/>
</dbReference>
<keyword evidence="3" id="KW-0597">Phosphoprotein</keyword>
<dbReference type="PROSITE" id="PS50109">
    <property type="entry name" value="HIS_KIN"/>
    <property type="match status" value="1"/>
</dbReference>
<dbReference type="Pfam" id="PF07568">
    <property type="entry name" value="HisKA_2"/>
    <property type="match status" value="1"/>
</dbReference>
<gene>
    <name evidence="9" type="ORF">SAMN05444006_1361</name>
</gene>
<dbReference type="SMART" id="SM00387">
    <property type="entry name" value="HATPase_c"/>
    <property type="match status" value="1"/>
</dbReference>
<sequence>MCLLVLKANLKVSNPFQILSFVLTGCPAEGEFVTCCQRYRVIEAATLHQIDHAEIVASLRESLLVLTDELVVEYASDRFYQTFGVRRQETLGRPLPDLGNGQWNIPDLLDQLERILRGGVAVEDFEVDHVFEHVGRRVMRLNARKTIRPGNGSRRILVAIEDVTRESDAGAELERQRILSNGIVDTLREPLLVLDDRLSVVTASRCFYATFQVDREATIGRRLDDLGNGQWDIPELLDLLTDIVPRNASVDDFEVRHTFPNIGEKIILLNARKVFREGNHTGMLLLAMQDVTERRRLEAEREAALEQAGRLLEELNHRVMNSLSMIGAIIAMEARSLTDAECQAAFNRMRARIEAVATLYRNLSHAHSVDTVQADVYLSTLVRDLVASSSGAVNVALEFDIAAEPLSTRIAVPLGLILNEIVTNSLKYAFRERSEGRMGVSLASQNDTMTVLIWDDGPGIDPAASVVSGLGQKLTEAFSGQLGGAIHRNSGPDGTRYTLTIPL</sequence>
<evidence type="ECO:0000256" key="2">
    <source>
        <dbReference type="ARBA" id="ARBA00012438"/>
    </source>
</evidence>
<comment type="caution">
    <text evidence="9">The sequence shown here is derived from an EMBL/GenBank/DDBJ whole genome shotgun (WGS) entry which is preliminary data.</text>
</comment>
<accession>A0A1H3FAP8</accession>
<dbReference type="InterPro" id="IPR000014">
    <property type="entry name" value="PAS"/>
</dbReference>
<dbReference type="SMART" id="SM00091">
    <property type="entry name" value="PAS"/>
    <property type="match status" value="2"/>
</dbReference>
<dbReference type="PANTHER" id="PTHR41523">
    <property type="entry name" value="TWO-COMPONENT SYSTEM SENSOR PROTEIN"/>
    <property type="match status" value="1"/>
</dbReference>
<dbReference type="EMBL" id="FNOB01000036">
    <property type="protein sequence ID" value="SDX87209.1"/>
    <property type="molecule type" value="Genomic_DNA"/>
</dbReference>
<evidence type="ECO:0000259" key="8">
    <source>
        <dbReference type="PROSITE" id="PS50109"/>
    </source>
</evidence>
<reference evidence="9 10" key="1">
    <citation type="submission" date="2016-10" db="EMBL/GenBank/DDBJ databases">
        <authorList>
            <person name="Varghese N."/>
            <person name="Submissions S."/>
        </authorList>
    </citation>
    <scope>NUCLEOTIDE SEQUENCE [LARGE SCALE GENOMIC DNA]</scope>
    <source>
        <strain evidence="9 10">DSM 24802</strain>
    </source>
</reference>
<protein>
    <recommendedName>
        <fullName evidence="2">histidine kinase</fullName>
        <ecNumber evidence="2">2.7.13.3</ecNumber>
    </recommendedName>
</protein>